<dbReference type="EMBL" id="JACEFO010001742">
    <property type="protein sequence ID" value="KAF8712804.1"/>
    <property type="molecule type" value="Genomic_DNA"/>
</dbReference>
<dbReference type="InterPro" id="IPR007658">
    <property type="entry name" value="DUF594"/>
</dbReference>
<feature type="transmembrane region" description="Helical" evidence="2">
    <location>
        <begin position="121"/>
        <end position="138"/>
    </location>
</feature>
<feature type="transmembrane region" description="Helical" evidence="2">
    <location>
        <begin position="46"/>
        <end position="68"/>
    </location>
</feature>
<evidence type="ECO:0000313" key="5">
    <source>
        <dbReference type="Proteomes" id="UP000636709"/>
    </source>
</evidence>
<evidence type="ECO:0000256" key="2">
    <source>
        <dbReference type="SAM" id="Phobius"/>
    </source>
</evidence>
<feature type="region of interest" description="Disordered" evidence="1">
    <location>
        <begin position="692"/>
        <end position="729"/>
    </location>
</feature>
<comment type="caution">
    <text evidence="4">The sequence shown here is derived from an EMBL/GenBank/DDBJ whole genome shotgun (WGS) entry which is preliminary data.</text>
</comment>
<accession>A0A835BVG9</accession>
<feature type="domain" description="DUF4220" evidence="3">
    <location>
        <begin position="56"/>
        <end position="415"/>
    </location>
</feature>
<dbReference type="Pfam" id="PF04578">
    <property type="entry name" value="DUF594"/>
    <property type="match status" value="2"/>
</dbReference>
<feature type="compositionally biased region" description="Acidic residues" evidence="1">
    <location>
        <begin position="1468"/>
        <end position="1482"/>
    </location>
</feature>
<feature type="region of interest" description="Disordered" evidence="1">
    <location>
        <begin position="176"/>
        <end position="203"/>
    </location>
</feature>
<feature type="compositionally biased region" description="Acidic residues" evidence="1">
    <location>
        <begin position="884"/>
        <end position="899"/>
    </location>
</feature>
<feature type="transmembrane region" description="Helical" evidence="2">
    <location>
        <begin position="13"/>
        <end position="34"/>
    </location>
</feature>
<keyword evidence="2" id="KW-0472">Membrane</keyword>
<feature type="region of interest" description="Disordered" evidence="1">
    <location>
        <begin position="1414"/>
        <end position="1497"/>
    </location>
</feature>
<evidence type="ECO:0000259" key="3">
    <source>
        <dbReference type="Pfam" id="PF13968"/>
    </source>
</evidence>
<dbReference type="Proteomes" id="UP000636709">
    <property type="component" value="Unassembled WGS sequence"/>
</dbReference>
<dbReference type="OrthoDB" id="695140at2759"/>
<reference evidence="4" key="1">
    <citation type="submission" date="2020-07" db="EMBL/GenBank/DDBJ databases">
        <title>Genome sequence and genetic diversity analysis of an under-domesticated orphan crop, white fonio (Digitaria exilis).</title>
        <authorList>
            <person name="Bennetzen J.L."/>
            <person name="Chen S."/>
            <person name="Ma X."/>
            <person name="Wang X."/>
            <person name="Yssel A.E.J."/>
            <person name="Chaluvadi S.R."/>
            <person name="Johnson M."/>
            <person name="Gangashetty P."/>
            <person name="Hamidou F."/>
            <person name="Sanogo M.D."/>
            <person name="Zwaenepoel A."/>
            <person name="Wallace J."/>
            <person name="Van De Peer Y."/>
            <person name="Van Deynze A."/>
        </authorList>
    </citation>
    <scope>NUCLEOTIDE SEQUENCE</scope>
    <source>
        <tissue evidence="4">Leaves</tissue>
    </source>
</reference>
<keyword evidence="2" id="KW-1133">Transmembrane helix</keyword>
<protein>
    <recommendedName>
        <fullName evidence="3">DUF4220 domain-containing protein</fullName>
    </recommendedName>
</protein>
<feature type="transmembrane region" description="Helical" evidence="2">
    <location>
        <begin position="88"/>
        <end position="109"/>
    </location>
</feature>
<proteinExistence type="predicted"/>
<feature type="compositionally biased region" description="Low complexity" evidence="1">
    <location>
        <begin position="189"/>
        <end position="203"/>
    </location>
</feature>
<feature type="region of interest" description="Disordered" evidence="1">
    <location>
        <begin position="880"/>
        <end position="899"/>
    </location>
</feature>
<keyword evidence="5" id="KW-1185">Reference proteome</keyword>
<evidence type="ECO:0000256" key="1">
    <source>
        <dbReference type="SAM" id="MobiDB-lite"/>
    </source>
</evidence>
<sequence length="1552" mass="176039">MFVTSVVQFWTEWGLRISVLTSLAAYTVLSLLSGVRRRSASGGYSILRWAVVLILWVAYQLAEVAATSVLSSLSFSYSDASPEEKQVIAFWGPFLLLHLGGPDNITAYTLEDNMLSLRKPIMMFVHVLWVINAIWNYIYRSRTWVLFAASAIMFVAGVARYAERVCALRRANLDNMQQEDSSKKTEPVGSGASRSSSSSSAADRAVESMITRSLGRELDDDEALLLAQDLFHIWRRALVDSSVDPRSPSQLNSEKLLSLEWSSLCKVAEMELSLMYDILYTKANIAHTWTCACYLIIRFMSPLGTAAATCLFSLYRNKEGRGLIRGSFVLITYLLLGVAFAMDMVWLLRALVSTWTYAFLKNKAWLRPWAWLSSGRWRQLHHAIVCLDPMRLVLGIDPVGYRRWSGTIGRYNLLQECSNVRLRRHPWCRCLVTKIGLEETEYLSEISEGVKKLLFERVKRILPTDNNRSGDAYTRDAIKSCWGQEALRRRKQKLFRWNEEPIFGREFEQDVIVWHIATCIFLECPMVTKVKLEKTSPHVAVIEAMSEYLMFLVAKRPQMLPGLVLHNLLEETRRTLKEIWYQDRGNNKGNQVNLATLVWEKRTSNRDWFLHTGGRRLVLDGAEIAGSLTKYSSSSEEQVLQILELIFNVWVDKLLYAGIRCGRESHAKQLSKGGELTTVLWIIIQHAGPFRIGEEKPLPDSKPDDKKPEEKLKKLEEKKKPEKKPAEEPYLAYHHDPYPYLTPYPYPTPPVMPEPKHEPTPATPSRSRFHAVAGWLRAAHGTAVRSTITSPRAAPPRGDAERAAAAATKAAQRLGRLDGGEAPPSGLGLSIMAECSIAGLHFNRVPARRSCCCLRVGRQINLWADGDDASPLGMPRGQACNCGGDDDDDDGDNDHDDEEEESCCSRSLLLRREEKLDDFEALLLAHELFHIWRPALTDASVAPGSVSHRTGQKIFSLGWENMCKAVEMELSLMYETLYTKAIPGWWWPFHVILRLVSILAIAATAVSLFSWHHSLHDNSESFLRVRESFVWITYLLLGATFAMDVGVAAESPRLDLDAWPWLHHQMICSGRWLWLHRLVVNLDPLRLLFGIDPISYRRWSGTIGRYNLLDECTTTRLRLCQCCRWLSTSSGLEETRYLSELPEASKELLFKRIRRILPTGHCDDDDPASHRGDGAGNGGGAYTMVDITTLWGQEALRRGEELFGKDVSPRCAREFEQDILMWHIATCIYLSRARVRRLPKSSSAGRHVTAIEAMSEYLMFLVTKRRHMLPGLVLHSLLDETRKVLKQIWKRRQPSSAAAAAAAGATGGGKDNKATRLASLLREKRYTEGAGWADSIEKRLVFDATAIAGTLTTNSRSQRKVSRMLELIFNVWVDKLLYASIRCSSESHAKQLSLGGELTTVIWMVVQHAGPFRIGQQMPADEKELQTEEQRRKTEKSSMEEKEDGERKKKMPADHDDNVPSYHFPELTSEEEEDQEEEDRDDAQDYKTPCRWDDDTDGVVDDGMSHHPTWMEDEPAFPKTLFTLSPGARSHEQKVSETYFSIRRCTPMLGME</sequence>
<evidence type="ECO:0000313" key="4">
    <source>
        <dbReference type="EMBL" id="KAF8712804.1"/>
    </source>
</evidence>
<dbReference type="Pfam" id="PF13968">
    <property type="entry name" value="DUF4220"/>
    <property type="match status" value="2"/>
</dbReference>
<feature type="compositionally biased region" description="Basic and acidic residues" evidence="1">
    <location>
        <begin position="1420"/>
        <end position="1458"/>
    </location>
</feature>
<feature type="compositionally biased region" description="Basic and acidic residues" evidence="1">
    <location>
        <begin position="1483"/>
        <end position="1493"/>
    </location>
</feature>
<feature type="domain" description="DUF4220" evidence="3">
    <location>
        <begin position="902"/>
        <end position="1110"/>
    </location>
</feature>
<feature type="transmembrane region" description="Helical" evidence="2">
    <location>
        <begin position="144"/>
        <end position="162"/>
    </location>
</feature>
<dbReference type="InterPro" id="IPR025315">
    <property type="entry name" value="DUF4220"/>
</dbReference>
<gene>
    <name evidence="4" type="ORF">HU200_028576</name>
</gene>
<dbReference type="PANTHER" id="PTHR31325">
    <property type="entry name" value="OS01G0798800 PROTEIN-RELATED"/>
    <property type="match status" value="1"/>
</dbReference>
<keyword evidence="2" id="KW-0812">Transmembrane</keyword>
<feature type="transmembrane region" description="Helical" evidence="2">
    <location>
        <begin position="328"/>
        <end position="348"/>
    </location>
</feature>
<organism evidence="4 5">
    <name type="scientific">Digitaria exilis</name>
    <dbReference type="NCBI Taxonomy" id="1010633"/>
    <lineage>
        <taxon>Eukaryota</taxon>
        <taxon>Viridiplantae</taxon>
        <taxon>Streptophyta</taxon>
        <taxon>Embryophyta</taxon>
        <taxon>Tracheophyta</taxon>
        <taxon>Spermatophyta</taxon>
        <taxon>Magnoliopsida</taxon>
        <taxon>Liliopsida</taxon>
        <taxon>Poales</taxon>
        <taxon>Poaceae</taxon>
        <taxon>PACMAD clade</taxon>
        <taxon>Panicoideae</taxon>
        <taxon>Panicodae</taxon>
        <taxon>Paniceae</taxon>
        <taxon>Anthephorinae</taxon>
        <taxon>Digitaria</taxon>
    </lineage>
</organism>
<name>A0A835BVG9_9POAL</name>